<gene>
    <name evidence="1" type="ORF">T4A_12466</name>
</gene>
<dbReference type="EMBL" id="JYDR01000063">
    <property type="protein sequence ID" value="KRY71059.1"/>
    <property type="molecule type" value="Genomic_DNA"/>
</dbReference>
<evidence type="ECO:0000313" key="2">
    <source>
        <dbReference type="Proteomes" id="UP000054632"/>
    </source>
</evidence>
<organism evidence="1 2">
    <name type="scientific">Trichinella pseudospiralis</name>
    <name type="common">Parasitic roundworm</name>
    <dbReference type="NCBI Taxonomy" id="6337"/>
    <lineage>
        <taxon>Eukaryota</taxon>
        <taxon>Metazoa</taxon>
        <taxon>Ecdysozoa</taxon>
        <taxon>Nematoda</taxon>
        <taxon>Enoplea</taxon>
        <taxon>Dorylaimia</taxon>
        <taxon>Trichinellida</taxon>
        <taxon>Trichinellidae</taxon>
        <taxon>Trichinella</taxon>
    </lineage>
</organism>
<reference evidence="1 2" key="1">
    <citation type="submission" date="2015-01" db="EMBL/GenBank/DDBJ databases">
        <title>Evolution of Trichinella species and genotypes.</title>
        <authorList>
            <person name="Korhonen P.K."/>
            <person name="Edoardo P."/>
            <person name="Giuseppe L.R."/>
            <person name="Gasser R.B."/>
        </authorList>
    </citation>
    <scope>NUCLEOTIDE SEQUENCE [LARGE SCALE GENOMIC DNA]</scope>
    <source>
        <strain evidence="1">ISS13</strain>
    </source>
</reference>
<evidence type="ECO:0000313" key="1">
    <source>
        <dbReference type="EMBL" id="KRY71059.1"/>
    </source>
</evidence>
<dbReference type="AlphaFoldDB" id="A0A0V1ECZ2"/>
<protein>
    <submittedName>
        <fullName evidence="1">Uncharacterized protein</fullName>
    </submittedName>
</protein>
<accession>A0A0V1ECZ2</accession>
<sequence length="60" mass="6545">MFESNIVIREASRTELPTVILFSHKACTRSGLSYIFGGSDCSIRLEVKSQLKVGTAGPEL</sequence>
<comment type="caution">
    <text evidence="1">The sequence shown here is derived from an EMBL/GenBank/DDBJ whole genome shotgun (WGS) entry which is preliminary data.</text>
</comment>
<name>A0A0V1ECZ2_TRIPS</name>
<proteinExistence type="predicted"/>
<dbReference type="Proteomes" id="UP000054632">
    <property type="component" value="Unassembled WGS sequence"/>
</dbReference>